<dbReference type="Pfam" id="PF12697">
    <property type="entry name" value="Abhydrolase_6"/>
    <property type="match status" value="1"/>
</dbReference>
<evidence type="ECO:0000313" key="5">
    <source>
        <dbReference type="Proteomes" id="UP000050424"/>
    </source>
</evidence>
<dbReference type="SUPFAM" id="SSF53474">
    <property type="entry name" value="alpha/beta-Hydrolases"/>
    <property type="match status" value="1"/>
</dbReference>
<dbReference type="PANTHER" id="PTHR43798">
    <property type="entry name" value="MONOACYLGLYCEROL LIPASE"/>
    <property type="match status" value="1"/>
</dbReference>
<proteinExistence type="predicted"/>
<dbReference type="Proteomes" id="UP000050424">
    <property type="component" value="Unassembled WGS sequence"/>
</dbReference>
<dbReference type="PANTHER" id="PTHR43798:SF31">
    <property type="entry name" value="AB HYDROLASE SUPERFAMILY PROTEIN YCLE"/>
    <property type="match status" value="1"/>
</dbReference>
<dbReference type="AlphaFoldDB" id="A0A0P7BBK9"/>
<feature type="signal peptide" evidence="2">
    <location>
        <begin position="1"/>
        <end position="16"/>
    </location>
</feature>
<feature type="chain" id="PRO_5006135621" description="AB hydrolase-1 domain-containing protein" evidence="2">
    <location>
        <begin position="17"/>
        <end position="373"/>
    </location>
</feature>
<evidence type="ECO:0000256" key="1">
    <source>
        <dbReference type="ARBA" id="ARBA00022801"/>
    </source>
</evidence>
<comment type="caution">
    <text evidence="4">The sequence shown here is derived from an EMBL/GenBank/DDBJ whole genome shotgun (WGS) entry which is preliminary data.</text>
</comment>
<feature type="domain" description="AB hydrolase-1" evidence="3">
    <location>
        <begin position="95"/>
        <end position="355"/>
    </location>
</feature>
<dbReference type="Gene3D" id="3.40.50.1820">
    <property type="entry name" value="alpha/beta hydrolase"/>
    <property type="match status" value="1"/>
</dbReference>
<evidence type="ECO:0000256" key="2">
    <source>
        <dbReference type="SAM" id="SignalP"/>
    </source>
</evidence>
<gene>
    <name evidence="4" type="ORF">AK830_g8370</name>
</gene>
<dbReference type="EMBL" id="LKCW01000141">
    <property type="protein sequence ID" value="KPM38210.1"/>
    <property type="molecule type" value="Genomic_DNA"/>
</dbReference>
<dbReference type="STRING" id="78410.A0A0P7BBK9"/>
<dbReference type="OrthoDB" id="190201at2759"/>
<keyword evidence="2" id="KW-0732">Signal</keyword>
<name>A0A0P7BBK9_9HYPO</name>
<evidence type="ECO:0000259" key="3">
    <source>
        <dbReference type="Pfam" id="PF12697"/>
    </source>
</evidence>
<dbReference type="InterPro" id="IPR000073">
    <property type="entry name" value="AB_hydrolase_1"/>
</dbReference>
<accession>A0A0P7BBK9</accession>
<evidence type="ECO:0000313" key="4">
    <source>
        <dbReference type="EMBL" id="KPM38210.1"/>
    </source>
</evidence>
<reference evidence="4 5" key="1">
    <citation type="submission" date="2015-09" db="EMBL/GenBank/DDBJ databases">
        <title>Draft genome of a European isolate of the apple canker pathogen Neonectria ditissima.</title>
        <authorList>
            <person name="Gomez-Cortecero A."/>
            <person name="Harrison R.J."/>
            <person name="Armitage A.D."/>
        </authorList>
    </citation>
    <scope>NUCLEOTIDE SEQUENCE [LARGE SCALE GENOMIC DNA]</scope>
    <source>
        <strain evidence="4 5">R09/05</strain>
    </source>
</reference>
<dbReference type="InterPro" id="IPR029058">
    <property type="entry name" value="AB_hydrolase_fold"/>
</dbReference>
<keyword evidence="1" id="KW-0378">Hydrolase</keyword>
<dbReference type="GO" id="GO:0016787">
    <property type="term" value="F:hydrolase activity"/>
    <property type="evidence" value="ECO:0007669"/>
    <property type="project" value="UniProtKB-KW"/>
</dbReference>
<protein>
    <recommendedName>
        <fullName evidence="3">AB hydrolase-1 domain-containing protein</fullName>
    </recommendedName>
</protein>
<dbReference type="InterPro" id="IPR050266">
    <property type="entry name" value="AB_hydrolase_sf"/>
</dbReference>
<organism evidence="4 5">
    <name type="scientific">Neonectria ditissima</name>
    <dbReference type="NCBI Taxonomy" id="78410"/>
    <lineage>
        <taxon>Eukaryota</taxon>
        <taxon>Fungi</taxon>
        <taxon>Dikarya</taxon>
        <taxon>Ascomycota</taxon>
        <taxon>Pezizomycotina</taxon>
        <taxon>Sordariomycetes</taxon>
        <taxon>Hypocreomycetidae</taxon>
        <taxon>Hypocreales</taxon>
        <taxon>Nectriaceae</taxon>
        <taxon>Neonectria</taxon>
    </lineage>
</organism>
<dbReference type="GO" id="GO:0016020">
    <property type="term" value="C:membrane"/>
    <property type="evidence" value="ECO:0007669"/>
    <property type="project" value="TreeGrafter"/>
</dbReference>
<keyword evidence="5" id="KW-1185">Reference proteome</keyword>
<sequence length="373" mass="40069">MLKFTTFLSLLAACSARKCKDIAVPVSLTAQNAVFDLEVPLTKIEVTNFALNLAQQGRSYPSLIQKGFKNVSGNYHLAATYCEPDHGPGNELQIITHGIGFDREYWDFPHNNYNYSYVAKAVDQHGYSTLTWDRLGVGASSKGHPVNEIQAYLEIEALRELTSLATQGKIEGVDCSFNRVVHVGHSFGSVLSYALANLYPDLTDAIVLTGFSQVPSFLPGFVLGNNFIPVKASPLALKYPKGYVVPASATGVQTAFFAEGDFDPKVLELAYKTGQAATPGELLTVGTPAGVKSAFTGPVLVITGERDLPFCGSDCYATAIANASLPTLLDASKAFFPHASRFNATVVPGAGHGLNYGYSHTFTYKAISEFLAE</sequence>